<feature type="transmembrane region" description="Helical" evidence="7">
    <location>
        <begin position="318"/>
        <end position="340"/>
    </location>
</feature>
<feature type="transmembrane region" description="Helical" evidence="7">
    <location>
        <begin position="352"/>
        <end position="374"/>
    </location>
</feature>
<keyword evidence="5 7" id="KW-1133">Transmembrane helix</keyword>
<dbReference type="EMBL" id="MN640580">
    <property type="protein sequence ID" value="QGI24128.1"/>
    <property type="molecule type" value="Genomic_DNA"/>
</dbReference>
<accession>A0A649UCG9</accession>
<dbReference type="PANTHER" id="PTHR43507:SF1">
    <property type="entry name" value="NADH-UBIQUINONE OXIDOREDUCTASE CHAIN 4"/>
    <property type="match status" value="1"/>
</dbReference>
<dbReference type="GO" id="GO:0015990">
    <property type="term" value="P:electron transport coupled proton transport"/>
    <property type="evidence" value="ECO:0007669"/>
    <property type="project" value="TreeGrafter"/>
</dbReference>
<feature type="domain" description="NADH:quinone oxidoreductase/Mrp antiporter transmembrane" evidence="8">
    <location>
        <begin position="122"/>
        <end position="406"/>
    </location>
</feature>
<evidence type="ECO:0000256" key="1">
    <source>
        <dbReference type="ARBA" id="ARBA00003257"/>
    </source>
</evidence>
<keyword evidence="4 7" id="KW-0812">Transmembrane</keyword>
<feature type="transmembrane region" description="Helical" evidence="7">
    <location>
        <begin position="394"/>
        <end position="418"/>
    </location>
</feature>
<feature type="transmembrane region" description="Helical" evidence="7">
    <location>
        <begin position="199"/>
        <end position="221"/>
    </location>
</feature>
<reference evidence="9" key="1">
    <citation type="submission" date="2019-11" db="EMBL/GenBank/DDBJ databases">
        <title>Characterization and phylogenetic analysis of the complete mitochondrial genome of Conidiobolus sp. (Entomophthorales: Ancylistaceae).</title>
        <authorList>
            <person name="Sun X."/>
            <person name="Chen Y."/>
            <person name="Su D."/>
        </authorList>
    </citation>
    <scope>NUCLEOTIDE SEQUENCE</scope>
</reference>
<dbReference type="EC" id="7.1.1.2" evidence="7"/>
<dbReference type="PANTHER" id="PTHR43507">
    <property type="entry name" value="NADH-UBIQUINONE OXIDOREDUCTASE CHAIN 4"/>
    <property type="match status" value="1"/>
</dbReference>
<proteinExistence type="inferred from homology"/>
<feature type="transmembrane region" description="Helical" evidence="7">
    <location>
        <begin position="67"/>
        <end position="90"/>
    </location>
</feature>
<dbReference type="PRINTS" id="PR01437">
    <property type="entry name" value="NUOXDRDTASE4"/>
</dbReference>
<keyword evidence="7" id="KW-0830">Ubiquinone</keyword>
<geneLocation type="mitochondrion" evidence="9"/>
<feature type="transmembrane region" description="Helical" evidence="7">
    <location>
        <begin position="127"/>
        <end position="145"/>
    </location>
</feature>
<dbReference type="GO" id="GO:0031966">
    <property type="term" value="C:mitochondrial membrane"/>
    <property type="evidence" value="ECO:0007669"/>
    <property type="project" value="UniProtKB-SubCell"/>
</dbReference>
<evidence type="ECO:0000256" key="3">
    <source>
        <dbReference type="ARBA" id="ARBA00009025"/>
    </source>
</evidence>
<feature type="transmembrane region" description="Helical" evidence="7">
    <location>
        <begin position="439"/>
        <end position="459"/>
    </location>
</feature>
<comment type="catalytic activity">
    <reaction evidence="7">
        <text>a ubiquinone + NADH + 5 H(+)(in) = a ubiquinol + NAD(+) + 4 H(+)(out)</text>
        <dbReference type="Rhea" id="RHEA:29091"/>
        <dbReference type="Rhea" id="RHEA-COMP:9565"/>
        <dbReference type="Rhea" id="RHEA-COMP:9566"/>
        <dbReference type="ChEBI" id="CHEBI:15378"/>
        <dbReference type="ChEBI" id="CHEBI:16389"/>
        <dbReference type="ChEBI" id="CHEBI:17976"/>
        <dbReference type="ChEBI" id="CHEBI:57540"/>
        <dbReference type="ChEBI" id="CHEBI:57945"/>
        <dbReference type="EC" id="7.1.1.2"/>
    </reaction>
</comment>
<dbReference type="GO" id="GO:0048039">
    <property type="term" value="F:ubiquinone binding"/>
    <property type="evidence" value="ECO:0007669"/>
    <property type="project" value="TreeGrafter"/>
</dbReference>
<evidence type="ECO:0000256" key="7">
    <source>
        <dbReference type="RuleBase" id="RU003297"/>
    </source>
</evidence>
<sequence>MITALIMLPIIGSIIIALTSNIRISKLIALITSMILIILYVIIWLIYNTNNNYFQFVEIYNSYYPIQMAIDSISLYMIGLTILLIPVCILSTWSTVKENVKLYLILFLSLETILILVLVLLDILLFYITFEASLIPMFLIIGIYGGREKKIYAAYQFFIITLLASLLMLLAIIVMYSQIGSTEYGILAISSLSKERESILWLALFISFAVKTPLIPVHVWLREAHSEANIAGSIILAGVLLKLAGYGLIRYSINILPEGSIYFIPLVYGLSIISIIYSSLTTLRQIDMKQIIAYSSIGHMGIVMLGIFSYSIEGIEGSIILMIAHGFVSPGLFIIVTALYDRTHTRILKYYRGVTIGMPVLSIMFFILTLENMAVPLTGNFVGEFMSFLGAFKAYPIATVLATSGIVLAGGYSIWFYNRVSFGVESVYIGKMNDLDRREVYILLPLIIITMIIGVYPNIILESLHIPVSNILIN</sequence>
<dbReference type="GO" id="GO:0008137">
    <property type="term" value="F:NADH dehydrogenase (ubiquinone) activity"/>
    <property type="evidence" value="ECO:0007669"/>
    <property type="project" value="UniProtKB-UniRule"/>
</dbReference>
<evidence type="ECO:0000313" key="9">
    <source>
        <dbReference type="EMBL" id="QGI24128.1"/>
    </source>
</evidence>
<evidence type="ECO:0000256" key="4">
    <source>
        <dbReference type="ARBA" id="ARBA00022692"/>
    </source>
</evidence>
<comment type="subcellular location">
    <subcellularLocation>
        <location evidence="2">Membrane</location>
        <topology evidence="2">Multi-pass membrane protein</topology>
    </subcellularLocation>
    <subcellularLocation>
        <location evidence="7">Mitochondrion membrane</location>
        <topology evidence="7">Multi-pass membrane protein</topology>
    </subcellularLocation>
</comment>
<gene>
    <name evidence="9" type="primary">nad4</name>
</gene>
<evidence type="ECO:0000256" key="5">
    <source>
        <dbReference type="ARBA" id="ARBA00022989"/>
    </source>
</evidence>
<protein>
    <recommendedName>
        <fullName evidence="7">NADH-ubiquinone oxidoreductase chain 4</fullName>
        <ecNumber evidence="7">7.1.1.2</ecNumber>
    </recommendedName>
</protein>
<feature type="transmembrane region" description="Helical" evidence="7">
    <location>
        <begin position="261"/>
        <end position="280"/>
    </location>
</feature>
<feature type="transmembrane region" description="Helical" evidence="7">
    <location>
        <begin position="228"/>
        <end position="249"/>
    </location>
</feature>
<dbReference type="InterPro" id="IPR001750">
    <property type="entry name" value="ND/Mrp_TM"/>
</dbReference>
<evidence type="ECO:0000259" key="8">
    <source>
        <dbReference type="Pfam" id="PF00361"/>
    </source>
</evidence>
<keyword evidence="7" id="KW-0249">Electron transport</keyword>
<keyword evidence="7" id="KW-0813">Transport</keyword>
<dbReference type="Pfam" id="PF00361">
    <property type="entry name" value="Proton_antipo_M"/>
    <property type="match status" value="1"/>
</dbReference>
<comment type="similarity">
    <text evidence="3 7">Belongs to the complex I subunit 4 family.</text>
</comment>
<keyword evidence="6 7" id="KW-0472">Membrane</keyword>
<keyword evidence="7 9" id="KW-0496">Mitochondrion</keyword>
<name>A0A649UCG9_9FUNG</name>
<feature type="transmembrane region" description="Helical" evidence="7">
    <location>
        <begin position="27"/>
        <end position="47"/>
    </location>
</feature>
<keyword evidence="7" id="KW-0520">NAD</keyword>
<keyword evidence="7" id="KW-0679">Respiratory chain</keyword>
<feature type="transmembrane region" description="Helical" evidence="7">
    <location>
        <begin position="157"/>
        <end position="179"/>
    </location>
</feature>
<evidence type="ECO:0000256" key="2">
    <source>
        <dbReference type="ARBA" id="ARBA00004141"/>
    </source>
</evidence>
<organism evidence="9">
    <name type="scientific">Conidiobolus sp</name>
    <dbReference type="NCBI Taxonomy" id="1973308"/>
    <lineage>
        <taxon>Eukaryota</taxon>
        <taxon>Fungi</taxon>
        <taxon>Fungi incertae sedis</taxon>
        <taxon>Zoopagomycota</taxon>
        <taxon>Entomophthoromycotina</taxon>
        <taxon>Entomophthoromycetes</taxon>
        <taxon>Entomophthorales</taxon>
        <taxon>Ancylistaceae</taxon>
        <taxon>Conidiobolus</taxon>
    </lineage>
</organism>
<dbReference type="GO" id="GO:0042773">
    <property type="term" value="P:ATP synthesis coupled electron transport"/>
    <property type="evidence" value="ECO:0007669"/>
    <property type="project" value="InterPro"/>
</dbReference>
<evidence type="ECO:0000256" key="6">
    <source>
        <dbReference type="ARBA" id="ARBA00023136"/>
    </source>
</evidence>
<dbReference type="GO" id="GO:0003954">
    <property type="term" value="F:NADH dehydrogenase activity"/>
    <property type="evidence" value="ECO:0007669"/>
    <property type="project" value="TreeGrafter"/>
</dbReference>
<dbReference type="NCBIfam" id="TIGR01972">
    <property type="entry name" value="NDH_I_M"/>
    <property type="match status" value="1"/>
</dbReference>
<feature type="transmembrane region" description="Helical" evidence="7">
    <location>
        <begin position="102"/>
        <end position="121"/>
    </location>
</feature>
<dbReference type="InterPro" id="IPR010227">
    <property type="entry name" value="NADH_Q_OxRdtase_chainM/4"/>
</dbReference>
<feature type="transmembrane region" description="Helical" evidence="7">
    <location>
        <begin position="6"/>
        <end position="22"/>
    </location>
</feature>
<feature type="transmembrane region" description="Helical" evidence="7">
    <location>
        <begin position="292"/>
        <end position="312"/>
    </location>
</feature>
<comment type="function">
    <text evidence="7">Core subunit of the mitochondrial membrane respiratory chain NADH dehydrogenase (Complex I) which catalyzes electron transfer from NADH through the respiratory chain, using ubiquinone as an electron acceptor. Essential for the catalytic activity and assembly of complex I.</text>
</comment>
<dbReference type="InterPro" id="IPR003918">
    <property type="entry name" value="NADH_UbQ_OxRdtase"/>
</dbReference>
<dbReference type="AlphaFoldDB" id="A0A649UCG9"/>
<comment type="function">
    <text evidence="1">Core subunit of the mitochondrial membrane respiratory chain NADH dehydrogenase (Complex I) that is believed to belong to the minimal assembly required for catalysis. Complex I functions in the transfer of electrons from NADH to the respiratory chain. The immediate electron acceptor for the enzyme is believed to be ubiquinone.</text>
</comment>